<dbReference type="PANTHER" id="PTHR45825">
    <property type="entry name" value="GRANULE-BOUND STARCH SYNTHASE 1, CHLOROPLASTIC/AMYLOPLASTIC"/>
    <property type="match status" value="1"/>
</dbReference>
<dbReference type="GO" id="GO:0009011">
    <property type="term" value="F:alpha-1,4-glucan glucosyltransferase (ADP-glucose donor) activity"/>
    <property type="evidence" value="ECO:0007669"/>
    <property type="project" value="UniProtKB-UniRule"/>
</dbReference>
<evidence type="ECO:0000256" key="7">
    <source>
        <dbReference type="HAMAP-Rule" id="MF_00484"/>
    </source>
</evidence>
<dbReference type="Pfam" id="PF08323">
    <property type="entry name" value="Glyco_transf_5"/>
    <property type="match status" value="1"/>
</dbReference>
<comment type="catalytic activity">
    <reaction evidence="1 7">
        <text>[(1-&gt;4)-alpha-D-glucosyl](n) + ADP-alpha-D-glucose = [(1-&gt;4)-alpha-D-glucosyl](n+1) + ADP + H(+)</text>
        <dbReference type="Rhea" id="RHEA:18189"/>
        <dbReference type="Rhea" id="RHEA-COMP:9584"/>
        <dbReference type="Rhea" id="RHEA-COMP:9587"/>
        <dbReference type="ChEBI" id="CHEBI:15378"/>
        <dbReference type="ChEBI" id="CHEBI:15444"/>
        <dbReference type="ChEBI" id="CHEBI:57498"/>
        <dbReference type="ChEBI" id="CHEBI:456216"/>
        <dbReference type="EC" id="2.4.1.21"/>
    </reaction>
</comment>
<comment type="pathway">
    <text evidence="7">Glycan biosynthesis; glycogen biosynthesis.</text>
</comment>
<dbReference type="Pfam" id="PF00534">
    <property type="entry name" value="Glycos_transf_1"/>
    <property type="match status" value="1"/>
</dbReference>
<protein>
    <recommendedName>
        <fullName evidence="7">Glycogen synthase</fullName>
        <ecNumber evidence="7">2.4.1.21</ecNumber>
    </recommendedName>
    <alternativeName>
        <fullName evidence="7">Starch [bacterial glycogen] synthase</fullName>
    </alternativeName>
</protein>
<comment type="function">
    <text evidence="2 7">Synthesizes alpha-1,4-glucan chains using ADP-glucose.</text>
</comment>
<evidence type="ECO:0000256" key="6">
    <source>
        <dbReference type="ARBA" id="ARBA00023056"/>
    </source>
</evidence>
<reference evidence="10" key="1">
    <citation type="submission" date="2020-10" db="EMBL/GenBank/DDBJ databases">
        <authorList>
            <person name="Gilroy R."/>
        </authorList>
    </citation>
    <scope>NUCLEOTIDE SEQUENCE</scope>
    <source>
        <strain evidence="10">ChiGjej2B2-12916</strain>
    </source>
</reference>
<evidence type="ECO:0000313" key="11">
    <source>
        <dbReference type="Proteomes" id="UP000886879"/>
    </source>
</evidence>
<dbReference type="InterPro" id="IPR013534">
    <property type="entry name" value="Starch_synth_cat_dom"/>
</dbReference>
<dbReference type="NCBIfam" id="NF001898">
    <property type="entry name" value="PRK00654.1-1"/>
    <property type="match status" value="1"/>
</dbReference>
<comment type="similarity">
    <text evidence="3 7">Belongs to the glycosyltransferase 1 family. Bacterial/plant glycogen synthase subfamily.</text>
</comment>
<dbReference type="EMBL" id="DVFO01000013">
    <property type="protein sequence ID" value="HIQ60295.1"/>
    <property type="molecule type" value="Genomic_DNA"/>
</dbReference>
<keyword evidence="5 7" id="KW-0808">Transferase</keyword>
<keyword evidence="4 7" id="KW-0328">Glycosyltransferase</keyword>
<reference evidence="10" key="2">
    <citation type="journal article" date="2021" name="PeerJ">
        <title>Extensive microbial diversity within the chicken gut microbiome revealed by metagenomics and culture.</title>
        <authorList>
            <person name="Gilroy R."/>
            <person name="Ravi A."/>
            <person name="Getino M."/>
            <person name="Pursley I."/>
            <person name="Horton D.L."/>
            <person name="Alikhan N.F."/>
            <person name="Baker D."/>
            <person name="Gharbi K."/>
            <person name="Hall N."/>
            <person name="Watson M."/>
            <person name="Adriaenssens E.M."/>
            <person name="Foster-Nyarko E."/>
            <person name="Jarju S."/>
            <person name="Secka A."/>
            <person name="Antonio M."/>
            <person name="Oren A."/>
            <person name="Chaudhuri R.R."/>
            <person name="La Ragione R."/>
            <person name="Hildebrand F."/>
            <person name="Pallen M.J."/>
        </authorList>
    </citation>
    <scope>NUCLEOTIDE SEQUENCE</scope>
    <source>
        <strain evidence="10">ChiGjej2B2-12916</strain>
    </source>
</reference>
<dbReference type="GO" id="GO:0004373">
    <property type="term" value="F:alpha-1,4-glucan glucosyltransferase (UDP-glucose donor) activity"/>
    <property type="evidence" value="ECO:0007669"/>
    <property type="project" value="InterPro"/>
</dbReference>
<dbReference type="SUPFAM" id="SSF53756">
    <property type="entry name" value="UDP-Glycosyltransferase/glycogen phosphorylase"/>
    <property type="match status" value="1"/>
</dbReference>
<comment type="caution">
    <text evidence="10">The sequence shown here is derived from an EMBL/GenBank/DDBJ whole genome shotgun (WGS) entry which is preliminary data.</text>
</comment>
<evidence type="ECO:0000256" key="4">
    <source>
        <dbReference type="ARBA" id="ARBA00022676"/>
    </source>
</evidence>
<evidence type="ECO:0000256" key="5">
    <source>
        <dbReference type="ARBA" id="ARBA00022679"/>
    </source>
</evidence>
<evidence type="ECO:0000259" key="9">
    <source>
        <dbReference type="Pfam" id="PF08323"/>
    </source>
</evidence>
<dbReference type="InterPro" id="IPR011835">
    <property type="entry name" value="GS/SS"/>
</dbReference>
<evidence type="ECO:0000313" key="10">
    <source>
        <dbReference type="EMBL" id="HIQ60295.1"/>
    </source>
</evidence>
<evidence type="ECO:0000256" key="2">
    <source>
        <dbReference type="ARBA" id="ARBA00002764"/>
    </source>
</evidence>
<keyword evidence="6 7" id="KW-0320">Glycogen biosynthesis</keyword>
<feature type="domain" description="Glycosyl transferase family 1" evidence="8">
    <location>
        <begin position="291"/>
        <end position="437"/>
    </location>
</feature>
<accession>A0A9D0YR99</accession>
<dbReference type="Gene3D" id="3.40.50.2000">
    <property type="entry name" value="Glycogen Phosphorylase B"/>
    <property type="match status" value="2"/>
</dbReference>
<dbReference type="AlphaFoldDB" id="A0A9D0YR99"/>
<proteinExistence type="inferred from homology"/>
<dbReference type="GO" id="GO:0005978">
    <property type="term" value="P:glycogen biosynthetic process"/>
    <property type="evidence" value="ECO:0007669"/>
    <property type="project" value="UniProtKB-UniRule"/>
</dbReference>
<dbReference type="CDD" id="cd03791">
    <property type="entry name" value="GT5_Glycogen_synthase_DULL1-like"/>
    <property type="match status" value="1"/>
</dbReference>
<organism evidence="10 11">
    <name type="scientific">Candidatus Enterenecus faecium</name>
    <dbReference type="NCBI Taxonomy" id="2840780"/>
    <lineage>
        <taxon>Bacteria</taxon>
        <taxon>Bacillati</taxon>
        <taxon>Bacillota</taxon>
        <taxon>Clostridia</taxon>
        <taxon>Eubacteriales</taxon>
        <taxon>Candidatus Enterenecus</taxon>
    </lineage>
</organism>
<evidence type="ECO:0000256" key="3">
    <source>
        <dbReference type="ARBA" id="ARBA00010281"/>
    </source>
</evidence>
<dbReference type="NCBIfam" id="TIGR02095">
    <property type="entry name" value="glgA"/>
    <property type="match status" value="1"/>
</dbReference>
<name>A0A9D0YR99_9FIRM</name>
<gene>
    <name evidence="7 10" type="primary">glgA</name>
    <name evidence="10" type="ORF">IAD31_01645</name>
</gene>
<dbReference type="PANTHER" id="PTHR45825:SF11">
    <property type="entry name" value="ALPHA AMYLASE DOMAIN-CONTAINING PROTEIN"/>
    <property type="match status" value="1"/>
</dbReference>
<feature type="domain" description="Starch synthase catalytic" evidence="9">
    <location>
        <begin position="2"/>
        <end position="238"/>
    </location>
</feature>
<evidence type="ECO:0000256" key="1">
    <source>
        <dbReference type="ARBA" id="ARBA00001478"/>
    </source>
</evidence>
<dbReference type="EC" id="2.4.1.21" evidence="7"/>
<evidence type="ECO:0000259" key="8">
    <source>
        <dbReference type="Pfam" id="PF00534"/>
    </source>
</evidence>
<sequence>MKILFAASEAAPFLKTGGLGDVASALPKALSADENAQVAVFLPYYKAIKDSPRWDIEFLCNFRVPLSWRSVYCGVFRAKDTQRNLQYYFIDNEYYFYRDNAYGYYDDGERFAFFSKAVLESLQYLNWYPDVIHANDWQTAMIPVFLRAFYMGLDAYQPIRTLFTIHNMEYQGKAPESFVDEVLGLPEDWRGTTQFDGCTNMMKAAILVSDRVSTVSRTYAYEIQDPYYAHGLDGVLRHHSYKLSGVVNGIDTDVFDPSTDPLIPVNYTCDQLDKKAENKRALQEKLGLECRDDVPMVIMITRLVSHKGLDLVQAVMDDLMQEDIQLVIIGTGEQNYEDMFRSYADQYPEKMSANIVFDNKLAHETYAGGDLVLMPSKMEPCGLTQLIAMRYGTVPIIRETGGLYDTVPALNPETMEGRGFTFKSYNAHDMLDAVRRAAAFYQDSKHWKLLQKNDMKFDSSWNQSVQEYWQIYRSML</sequence>
<dbReference type="InterPro" id="IPR001296">
    <property type="entry name" value="Glyco_trans_1"/>
</dbReference>
<feature type="binding site" evidence="7">
    <location>
        <position position="15"/>
    </location>
    <ligand>
        <name>ADP-alpha-D-glucose</name>
        <dbReference type="ChEBI" id="CHEBI:57498"/>
    </ligand>
</feature>
<dbReference type="HAMAP" id="MF_00484">
    <property type="entry name" value="Glycogen_synth"/>
    <property type="match status" value="1"/>
</dbReference>
<dbReference type="Proteomes" id="UP000886879">
    <property type="component" value="Unassembled WGS sequence"/>
</dbReference>